<evidence type="ECO:0000259" key="1">
    <source>
        <dbReference type="Pfam" id="PF04952"/>
    </source>
</evidence>
<evidence type="ECO:0000313" key="3">
    <source>
        <dbReference type="Proteomes" id="UP000254545"/>
    </source>
</evidence>
<organism evidence="2 3">
    <name type="scientific">Klebsiella variicola</name>
    <dbReference type="NCBI Taxonomy" id="244366"/>
    <lineage>
        <taxon>Bacteria</taxon>
        <taxon>Pseudomonadati</taxon>
        <taxon>Pseudomonadota</taxon>
        <taxon>Gammaproteobacteria</taxon>
        <taxon>Enterobacterales</taxon>
        <taxon>Enterobacteriaceae</taxon>
        <taxon>Klebsiella/Raoultella group</taxon>
        <taxon>Klebsiella</taxon>
        <taxon>Klebsiella pneumoniae complex</taxon>
    </lineage>
</organism>
<keyword evidence="2" id="KW-0378">Hydrolase</keyword>
<dbReference type="InterPro" id="IPR007036">
    <property type="entry name" value="Aste_AspA_hybrid_dom"/>
</dbReference>
<proteinExistence type="predicted"/>
<gene>
    <name evidence="2" type="primary">astE_2</name>
    <name evidence="2" type="ORF">NCTC9177_03894</name>
</gene>
<dbReference type="Gene3D" id="2.40.50.630">
    <property type="match status" value="1"/>
</dbReference>
<dbReference type="EMBL" id="UGKR01000003">
    <property type="protein sequence ID" value="STS90006.1"/>
    <property type="molecule type" value="Genomic_DNA"/>
</dbReference>
<dbReference type="Proteomes" id="UP000254545">
    <property type="component" value="Unassembled WGS sequence"/>
</dbReference>
<dbReference type="EC" id="3.5.1.96" evidence="2"/>
<evidence type="ECO:0000313" key="2">
    <source>
        <dbReference type="EMBL" id="STS90006.1"/>
    </source>
</evidence>
<comment type="caution">
    <text evidence="2">The sequence shown here is derived from an EMBL/GenBank/DDBJ whole genome shotgun (WGS) entry which is preliminary data.</text>
</comment>
<sequence length="98" mass="11008">MPPPKARFPGCWWGDLAIADAPAPLRYRVVQQITRHSDDFRLHMADQTLNFTPFEPGTLLAEEGETRYVVGPEPEYVLFPNPTVAKGLRAGLMLEKLS</sequence>
<dbReference type="GO" id="GO:0009017">
    <property type="term" value="F:succinylglutamate desuccinylase activity"/>
    <property type="evidence" value="ECO:0007669"/>
    <property type="project" value="UniProtKB-EC"/>
</dbReference>
<dbReference type="SUPFAM" id="SSF53187">
    <property type="entry name" value="Zn-dependent exopeptidases"/>
    <property type="match status" value="1"/>
</dbReference>
<dbReference type="AlphaFoldDB" id="A0A7H4MI56"/>
<dbReference type="Pfam" id="PF04952">
    <property type="entry name" value="AstE_AspA_hybrid"/>
    <property type="match status" value="1"/>
</dbReference>
<feature type="domain" description="AstE/AspA barrel-sandwich hybrid" evidence="1">
    <location>
        <begin position="26"/>
        <end position="96"/>
    </location>
</feature>
<name>A0A7H4MI56_KLEVA</name>
<protein>
    <submittedName>
        <fullName evidence="2">Succinylglutamate desuccinylase</fullName>
        <ecNumber evidence="2">3.5.1.96</ecNumber>
    </submittedName>
</protein>
<accession>A0A7H4MI56</accession>
<reference evidence="2 3" key="1">
    <citation type="submission" date="2018-06" db="EMBL/GenBank/DDBJ databases">
        <authorList>
            <consortium name="Pathogen Informatics"/>
            <person name="Doyle S."/>
        </authorList>
    </citation>
    <scope>NUCLEOTIDE SEQUENCE [LARGE SCALE GENOMIC DNA]</scope>
    <source>
        <strain evidence="2 3">NCTC9177</strain>
    </source>
</reference>